<protein>
    <submittedName>
        <fullName evidence="2">Uncharacterized protein</fullName>
    </submittedName>
</protein>
<dbReference type="Proteomes" id="UP000307999">
    <property type="component" value="Unassembled WGS sequence"/>
</dbReference>
<comment type="caution">
    <text evidence="2">The sequence shown here is derived from an EMBL/GenBank/DDBJ whole genome shotgun (WGS) entry which is preliminary data.</text>
</comment>
<proteinExistence type="predicted"/>
<sequence>MNTVSHRFIAVTTYLLLMLSGYTVNAQEDQGDMIVSHCMKSQSADYSDMETKKWLPIHQEMVNQGHMKQWLLYYVMFGDRTDCDYYVVEIYEDADQWRQSDAMRGMTIAKKYGEKEMQNMWQESFDARSMNSSTLWYTLESIGDNEHTFAVFNAMKAENPEDYIKFEREVWQPIHQWLYENKHSAGWSLLSKVAPAGKAVASNFGTVDFLDRFAPTPFWDAMKNVHPDKNPQEIDEMAQSVRDHLYVTTLVKVAGTKKSE</sequence>
<evidence type="ECO:0000256" key="1">
    <source>
        <dbReference type="SAM" id="SignalP"/>
    </source>
</evidence>
<reference evidence="2 3" key="1">
    <citation type="submission" date="2019-04" db="EMBL/GenBank/DDBJ databases">
        <title>Thalassotalea guangxiensis sp. nov., isolated from sediment of the coastal wetland.</title>
        <authorList>
            <person name="Zheng S."/>
            <person name="Zhang D."/>
        </authorList>
    </citation>
    <scope>NUCLEOTIDE SEQUENCE [LARGE SCALE GENOMIC DNA]</scope>
    <source>
        <strain evidence="2 3">ZS-4</strain>
    </source>
</reference>
<organism evidence="2 3">
    <name type="scientific">Thalassotalea mangrovi</name>
    <dbReference type="NCBI Taxonomy" id="2572245"/>
    <lineage>
        <taxon>Bacteria</taxon>
        <taxon>Pseudomonadati</taxon>
        <taxon>Pseudomonadota</taxon>
        <taxon>Gammaproteobacteria</taxon>
        <taxon>Alteromonadales</taxon>
        <taxon>Colwelliaceae</taxon>
        <taxon>Thalassotalea</taxon>
    </lineage>
</organism>
<keyword evidence="1" id="KW-0732">Signal</keyword>
<feature type="chain" id="PRO_5020227717" evidence="1">
    <location>
        <begin position="27"/>
        <end position="260"/>
    </location>
</feature>
<name>A0A4U1B6B4_9GAMM</name>
<evidence type="ECO:0000313" key="3">
    <source>
        <dbReference type="Proteomes" id="UP000307999"/>
    </source>
</evidence>
<dbReference type="OrthoDB" id="1523802at2"/>
<accession>A0A4U1B6B4</accession>
<keyword evidence="3" id="KW-1185">Reference proteome</keyword>
<feature type="signal peptide" evidence="1">
    <location>
        <begin position="1"/>
        <end position="26"/>
    </location>
</feature>
<dbReference type="RefSeq" id="WP_136735361.1">
    <property type="nucleotide sequence ID" value="NZ_SWDB01000011.1"/>
</dbReference>
<dbReference type="AlphaFoldDB" id="A0A4U1B6B4"/>
<dbReference type="EMBL" id="SWDB01000011">
    <property type="protein sequence ID" value="TKB45966.1"/>
    <property type="molecule type" value="Genomic_DNA"/>
</dbReference>
<evidence type="ECO:0000313" key="2">
    <source>
        <dbReference type="EMBL" id="TKB45966.1"/>
    </source>
</evidence>
<gene>
    <name evidence="2" type="ORF">E8M12_06910</name>
</gene>